<evidence type="ECO:0000313" key="2">
    <source>
        <dbReference type="Proteomes" id="UP001642900"/>
    </source>
</evidence>
<gene>
    <name evidence="1" type="ORF">G6N73_18625</name>
</gene>
<dbReference type="EMBL" id="JAAKZF010000027">
    <property type="protein sequence ID" value="NGO53157.1"/>
    <property type="molecule type" value="Genomic_DNA"/>
</dbReference>
<accession>A0A6G4WGC6</accession>
<evidence type="ECO:0000313" key="1">
    <source>
        <dbReference type="EMBL" id="NGO53157.1"/>
    </source>
</evidence>
<organism evidence="1 2">
    <name type="scientific">Allomesorhizobium camelthorni</name>
    <dbReference type="NCBI Taxonomy" id="475069"/>
    <lineage>
        <taxon>Bacteria</taxon>
        <taxon>Pseudomonadati</taxon>
        <taxon>Pseudomonadota</taxon>
        <taxon>Alphaproteobacteria</taxon>
        <taxon>Hyphomicrobiales</taxon>
        <taxon>Phyllobacteriaceae</taxon>
        <taxon>Allomesorhizobium</taxon>
    </lineage>
</organism>
<comment type="caution">
    <text evidence="1">The sequence shown here is derived from an EMBL/GenBank/DDBJ whole genome shotgun (WGS) entry which is preliminary data.</text>
</comment>
<proteinExistence type="predicted"/>
<name>A0A6G4WGC6_9HYPH</name>
<protein>
    <submittedName>
        <fullName evidence="1">Uncharacterized protein</fullName>
    </submittedName>
</protein>
<dbReference type="RefSeq" id="WP_165030241.1">
    <property type="nucleotide sequence ID" value="NZ_JAAKZF010000027.1"/>
</dbReference>
<dbReference type="Proteomes" id="UP001642900">
    <property type="component" value="Unassembled WGS sequence"/>
</dbReference>
<reference evidence="1 2" key="1">
    <citation type="submission" date="2020-02" db="EMBL/GenBank/DDBJ databases">
        <title>Genome sequence of strain CCNWXJ40-4.</title>
        <authorList>
            <person name="Gao J."/>
            <person name="Sun J."/>
        </authorList>
    </citation>
    <scope>NUCLEOTIDE SEQUENCE [LARGE SCALE GENOMIC DNA]</scope>
    <source>
        <strain evidence="1 2">CCNWXJ 40-4</strain>
    </source>
</reference>
<dbReference type="AlphaFoldDB" id="A0A6G4WGC6"/>
<keyword evidence="2" id="KW-1185">Reference proteome</keyword>
<sequence length="84" mass="9296">MKEYPSINAVSIVIENIVKMSDPEWREYHMKILYDGKQALLAVSVKTGHEAMEPGIPLCREELAQVAQALATVAGSKAGILWQQ</sequence>